<evidence type="ECO:0000313" key="2">
    <source>
        <dbReference type="Proteomes" id="UP000008144"/>
    </source>
</evidence>
<reference evidence="1" key="4">
    <citation type="submission" date="2025-09" db="UniProtKB">
        <authorList>
            <consortium name="Ensembl"/>
        </authorList>
    </citation>
    <scope>IDENTIFICATION</scope>
</reference>
<dbReference type="InParanoid" id="H2XMK6"/>
<reference evidence="1" key="2">
    <citation type="journal article" date="2008" name="Genome Biol.">
        <title>Improved genome assembly and evidence-based global gene model set for the chordate Ciona intestinalis: new insight into intron and operon populations.</title>
        <authorList>
            <person name="Satou Y."/>
            <person name="Mineta K."/>
            <person name="Ogasawara M."/>
            <person name="Sasakura Y."/>
            <person name="Shoguchi E."/>
            <person name="Ueno K."/>
            <person name="Yamada L."/>
            <person name="Matsumoto J."/>
            <person name="Wasserscheid J."/>
            <person name="Dewar K."/>
            <person name="Wiley G.B."/>
            <person name="Macmil S.L."/>
            <person name="Roe B.A."/>
            <person name="Zeller R.W."/>
            <person name="Hastings K.E."/>
            <person name="Lemaire P."/>
            <person name="Lindquist E."/>
            <person name="Endo T."/>
            <person name="Hotta K."/>
            <person name="Inaba K."/>
        </authorList>
    </citation>
    <scope>NUCLEOTIDE SEQUENCE [LARGE SCALE GENOMIC DNA]</scope>
    <source>
        <strain evidence="1">wild type</strain>
    </source>
</reference>
<name>H2XMK6_CIOIN</name>
<protein>
    <submittedName>
        <fullName evidence="1">Uncharacterized protein</fullName>
    </submittedName>
</protein>
<dbReference type="Proteomes" id="UP000008144">
    <property type="component" value="Chromosome 1"/>
</dbReference>
<keyword evidence="2" id="KW-1185">Reference proteome</keyword>
<organism evidence="1 2">
    <name type="scientific">Ciona intestinalis</name>
    <name type="common">Transparent sea squirt</name>
    <name type="synonym">Ascidia intestinalis</name>
    <dbReference type="NCBI Taxonomy" id="7719"/>
    <lineage>
        <taxon>Eukaryota</taxon>
        <taxon>Metazoa</taxon>
        <taxon>Chordata</taxon>
        <taxon>Tunicata</taxon>
        <taxon>Ascidiacea</taxon>
        <taxon>Phlebobranchia</taxon>
        <taxon>Cionidae</taxon>
        <taxon>Ciona</taxon>
    </lineage>
</organism>
<dbReference type="EMBL" id="EAAA01000239">
    <property type="status" value="NOT_ANNOTATED_CDS"/>
    <property type="molecule type" value="Genomic_DNA"/>
</dbReference>
<dbReference type="Ensembl" id="ENSCINT00000030446.1">
    <property type="protein sequence ID" value="ENSCINP00000030889.1"/>
    <property type="gene ID" value="ENSCING00000022795.1"/>
</dbReference>
<dbReference type="AlphaFoldDB" id="H2XMK6"/>
<reference evidence="2" key="1">
    <citation type="journal article" date="2002" name="Science">
        <title>The draft genome of Ciona intestinalis: insights into chordate and vertebrate origins.</title>
        <authorList>
            <person name="Dehal P."/>
            <person name="Satou Y."/>
            <person name="Campbell R.K."/>
            <person name="Chapman J."/>
            <person name="Degnan B."/>
            <person name="De Tomaso A."/>
            <person name="Davidson B."/>
            <person name="Di Gregorio A."/>
            <person name="Gelpke M."/>
            <person name="Goodstein D.M."/>
            <person name="Harafuji N."/>
            <person name="Hastings K.E."/>
            <person name="Ho I."/>
            <person name="Hotta K."/>
            <person name="Huang W."/>
            <person name="Kawashima T."/>
            <person name="Lemaire P."/>
            <person name="Martinez D."/>
            <person name="Meinertzhagen I.A."/>
            <person name="Necula S."/>
            <person name="Nonaka M."/>
            <person name="Putnam N."/>
            <person name="Rash S."/>
            <person name="Saiga H."/>
            <person name="Satake M."/>
            <person name="Terry A."/>
            <person name="Yamada L."/>
            <person name="Wang H.G."/>
            <person name="Awazu S."/>
            <person name="Azumi K."/>
            <person name="Boore J."/>
            <person name="Branno M."/>
            <person name="Chin-Bow S."/>
            <person name="DeSantis R."/>
            <person name="Doyle S."/>
            <person name="Francino P."/>
            <person name="Keys D.N."/>
            <person name="Haga S."/>
            <person name="Hayashi H."/>
            <person name="Hino K."/>
            <person name="Imai K.S."/>
            <person name="Inaba K."/>
            <person name="Kano S."/>
            <person name="Kobayashi K."/>
            <person name="Kobayashi M."/>
            <person name="Lee B.I."/>
            <person name="Makabe K.W."/>
            <person name="Manohar C."/>
            <person name="Matassi G."/>
            <person name="Medina M."/>
            <person name="Mochizuki Y."/>
            <person name="Mount S."/>
            <person name="Morishita T."/>
            <person name="Miura S."/>
            <person name="Nakayama A."/>
            <person name="Nishizaka S."/>
            <person name="Nomoto H."/>
            <person name="Ohta F."/>
            <person name="Oishi K."/>
            <person name="Rigoutsos I."/>
            <person name="Sano M."/>
            <person name="Sasaki A."/>
            <person name="Sasakura Y."/>
            <person name="Shoguchi E."/>
            <person name="Shin-i T."/>
            <person name="Spagnuolo A."/>
            <person name="Stainier D."/>
            <person name="Suzuki M.M."/>
            <person name="Tassy O."/>
            <person name="Takatori N."/>
            <person name="Tokuoka M."/>
            <person name="Yagi K."/>
            <person name="Yoshizaki F."/>
            <person name="Wada S."/>
            <person name="Zhang C."/>
            <person name="Hyatt P.D."/>
            <person name="Larimer F."/>
            <person name="Detter C."/>
            <person name="Doggett N."/>
            <person name="Glavina T."/>
            <person name="Hawkins T."/>
            <person name="Richardson P."/>
            <person name="Lucas S."/>
            <person name="Kohara Y."/>
            <person name="Levine M."/>
            <person name="Satoh N."/>
            <person name="Rokhsar D.S."/>
        </authorList>
    </citation>
    <scope>NUCLEOTIDE SEQUENCE [LARGE SCALE GENOMIC DNA]</scope>
</reference>
<dbReference type="HOGENOM" id="CLU_2670347_0_0_1"/>
<sequence length="75" mass="8764">MYIYIILYSQTNNLMLRICSKLCKLGLYFVSWLPLFINLLPSEMFAPNLQNIGVEKAQYPPNWRYGVPLCMPAFV</sequence>
<proteinExistence type="predicted"/>
<accession>H2XMK6</accession>
<evidence type="ECO:0000313" key="1">
    <source>
        <dbReference type="Ensembl" id="ENSCINP00000030889.1"/>
    </source>
</evidence>
<reference evidence="1" key="3">
    <citation type="submission" date="2025-08" db="UniProtKB">
        <authorList>
            <consortium name="Ensembl"/>
        </authorList>
    </citation>
    <scope>IDENTIFICATION</scope>
</reference>